<dbReference type="EMBL" id="JBCGDC010000009">
    <property type="protein sequence ID" value="MFB6392429.1"/>
    <property type="molecule type" value="Genomic_DNA"/>
</dbReference>
<dbReference type="Pfam" id="PF04542">
    <property type="entry name" value="Sigma70_r2"/>
    <property type="match status" value="1"/>
</dbReference>
<dbReference type="Gene3D" id="1.10.10.10">
    <property type="entry name" value="Winged helix-like DNA-binding domain superfamily/Winged helix DNA-binding domain"/>
    <property type="match status" value="1"/>
</dbReference>
<dbReference type="InterPro" id="IPR007627">
    <property type="entry name" value="RNA_pol_sigma70_r2"/>
</dbReference>
<dbReference type="InterPro" id="IPR036388">
    <property type="entry name" value="WH-like_DNA-bd_sf"/>
</dbReference>
<dbReference type="Pfam" id="PF08281">
    <property type="entry name" value="Sigma70_r4_2"/>
    <property type="match status" value="1"/>
</dbReference>
<dbReference type="InterPro" id="IPR039425">
    <property type="entry name" value="RNA_pol_sigma-70-like"/>
</dbReference>
<dbReference type="InterPro" id="IPR013249">
    <property type="entry name" value="RNA_pol_sigma70_r4_t2"/>
</dbReference>
<evidence type="ECO:0000259" key="7">
    <source>
        <dbReference type="Pfam" id="PF08281"/>
    </source>
</evidence>
<dbReference type="PANTHER" id="PTHR43133">
    <property type="entry name" value="RNA POLYMERASE ECF-TYPE SIGMA FACTO"/>
    <property type="match status" value="1"/>
</dbReference>
<feature type="domain" description="RNA polymerase sigma-70 region 2" evidence="6">
    <location>
        <begin position="32"/>
        <end position="99"/>
    </location>
</feature>
<evidence type="ECO:0000256" key="3">
    <source>
        <dbReference type="ARBA" id="ARBA00023082"/>
    </source>
</evidence>
<protein>
    <submittedName>
        <fullName evidence="8">Sigma factor-like helix-turn-helix DNA-binding protein</fullName>
    </submittedName>
</protein>
<comment type="caution">
    <text evidence="8">The sequence shown here is derived from an EMBL/GenBank/DDBJ whole genome shotgun (WGS) entry which is preliminary data.</text>
</comment>
<keyword evidence="9" id="KW-1185">Reference proteome</keyword>
<reference evidence="8 9" key="1">
    <citation type="submission" date="2024-04" db="EMBL/GenBank/DDBJ databases">
        <title>Polymorphospora sp. isolated from Baiyangdian Lake in Xiong'an New Area.</title>
        <authorList>
            <person name="Zhang X."/>
            <person name="Liu J."/>
        </authorList>
    </citation>
    <scope>NUCLEOTIDE SEQUENCE [LARGE SCALE GENOMIC DNA]</scope>
    <source>
        <strain evidence="8 9">2-325</strain>
    </source>
</reference>
<evidence type="ECO:0000259" key="6">
    <source>
        <dbReference type="Pfam" id="PF04542"/>
    </source>
</evidence>
<dbReference type="Gene3D" id="1.10.1740.10">
    <property type="match status" value="1"/>
</dbReference>
<evidence type="ECO:0000256" key="4">
    <source>
        <dbReference type="ARBA" id="ARBA00023125"/>
    </source>
</evidence>
<sequence length="178" mass="19613">MEALAADPAADQTDPVPEVVERPGRTGEFADFYRSHLGKVYRALALTLGNDDLAREAADEAMTRAYAHWGRVSGLDNPGGWVFRVGLNWATSWWRKARREQVRLDDWLHPRTAGPDPVALAARAAVERLPLKQRGVVVCRVLLELSTAETAATLGISEGTVKSRLSRALTTLRQALEE</sequence>
<dbReference type="CDD" id="cd06171">
    <property type="entry name" value="Sigma70_r4"/>
    <property type="match status" value="1"/>
</dbReference>
<gene>
    <name evidence="8" type="ORF">AAFH96_04850</name>
</gene>
<evidence type="ECO:0000256" key="2">
    <source>
        <dbReference type="ARBA" id="ARBA00023015"/>
    </source>
</evidence>
<dbReference type="SUPFAM" id="SSF88659">
    <property type="entry name" value="Sigma3 and sigma4 domains of RNA polymerase sigma factors"/>
    <property type="match status" value="1"/>
</dbReference>
<dbReference type="RefSeq" id="WP_375733188.1">
    <property type="nucleotide sequence ID" value="NZ_JBCGDC010000009.1"/>
</dbReference>
<evidence type="ECO:0000256" key="1">
    <source>
        <dbReference type="ARBA" id="ARBA00010641"/>
    </source>
</evidence>
<keyword evidence="5" id="KW-0804">Transcription</keyword>
<feature type="domain" description="RNA polymerase sigma factor 70 region 4 type 2" evidence="7">
    <location>
        <begin position="121"/>
        <end position="172"/>
    </location>
</feature>
<organism evidence="8 9">
    <name type="scientific">Polymorphospora lycopeni</name>
    <dbReference type="NCBI Taxonomy" id="3140240"/>
    <lineage>
        <taxon>Bacteria</taxon>
        <taxon>Bacillati</taxon>
        <taxon>Actinomycetota</taxon>
        <taxon>Actinomycetes</taxon>
        <taxon>Micromonosporales</taxon>
        <taxon>Micromonosporaceae</taxon>
        <taxon>Polymorphospora</taxon>
    </lineage>
</organism>
<keyword evidence="4" id="KW-0238">DNA-binding</keyword>
<evidence type="ECO:0000313" key="9">
    <source>
        <dbReference type="Proteomes" id="UP001582793"/>
    </source>
</evidence>
<accession>A0ABV5CK93</accession>
<keyword evidence="2" id="KW-0805">Transcription regulation</keyword>
<evidence type="ECO:0000313" key="8">
    <source>
        <dbReference type="EMBL" id="MFB6392429.1"/>
    </source>
</evidence>
<proteinExistence type="inferred from homology"/>
<dbReference type="InterPro" id="IPR013324">
    <property type="entry name" value="RNA_pol_sigma_r3/r4-like"/>
</dbReference>
<dbReference type="Proteomes" id="UP001582793">
    <property type="component" value="Unassembled WGS sequence"/>
</dbReference>
<evidence type="ECO:0000256" key="5">
    <source>
        <dbReference type="ARBA" id="ARBA00023163"/>
    </source>
</evidence>
<comment type="similarity">
    <text evidence="1">Belongs to the sigma-70 factor family. ECF subfamily.</text>
</comment>
<dbReference type="PANTHER" id="PTHR43133:SF50">
    <property type="entry name" value="ECF RNA POLYMERASE SIGMA FACTOR SIGM"/>
    <property type="match status" value="1"/>
</dbReference>
<keyword evidence="3" id="KW-0731">Sigma factor</keyword>
<dbReference type="SUPFAM" id="SSF88946">
    <property type="entry name" value="Sigma2 domain of RNA polymerase sigma factors"/>
    <property type="match status" value="1"/>
</dbReference>
<dbReference type="InterPro" id="IPR013325">
    <property type="entry name" value="RNA_pol_sigma_r2"/>
</dbReference>
<name>A0ABV5CK93_9ACTN</name>